<name>A0ABQ7ZWY6_BRANA</name>
<gene>
    <name evidence="1" type="ORF">HID58_060624</name>
</gene>
<reference evidence="1 2" key="1">
    <citation type="submission" date="2021-05" db="EMBL/GenBank/DDBJ databases">
        <title>Genome Assembly of Synthetic Allotetraploid Brassica napus Reveals Homoeologous Exchanges between Subgenomes.</title>
        <authorList>
            <person name="Davis J.T."/>
        </authorList>
    </citation>
    <scope>NUCLEOTIDE SEQUENCE [LARGE SCALE GENOMIC DNA]</scope>
    <source>
        <strain evidence="2">cv. Da-Ae</strain>
        <tissue evidence="1">Seedling</tissue>
    </source>
</reference>
<sequence length="150" mass="16525">GINQDTSVIAATLTHRYKSDQDCYYGAVGCRKMLGAKASKAKNIPSDEAVNLTACKGVSDLESPQEADTPHVRENNLDALGQSQNNCGERKTCCPNCIGVVFMLARPTNKRCFGIIRQFDEVSKKHLVTYEDGVTKAIDMSREVWKLIIV</sequence>
<accession>A0ABQ7ZWY6</accession>
<keyword evidence="2" id="KW-1185">Reference proteome</keyword>
<evidence type="ECO:0000313" key="2">
    <source>
        <dbReference type="Proteomes" id="UP000824890"/>
    </source>
</evidence>
<feature type="non-terminal residue" evidence="1">
    <location>
        <position position="1"/>
    </location>
</feature>
<protein>
    <submittedName>
        <fullName evidence="1">Uncharacterized protein</fullName>
    </submittedName>
</protein>
<dbReference type="EMBL" id="JAGKQM010000014">
    <property type="protein sequence ID" value="KAH0884528.1"/>
    <property type="molecule type" value="Genomic_DNA"/>
</dbReference>
<evidence type="ECO:0000313" key="1">
    <source>
        <dbReference type="EMBL" id="KAH0884528.1"/>
    </source>
</evidence>
<organism evidence="1 2">
    <name type="scientific">Brassica napus</name>
    <name type="common">Rape</name>
    <dbReference type="NCBI Taxonomy" id="3708"/>
    <lineage>
        <taxon>Eukaryota</taxon>
        <taxon>Viridiplantae</taxon>
        <taxon>Streptophyta</taxon>
        <taxon>Embryophyta</taxon>
        <taxon>Tracheophyta</taxon>
        <taxon>Spermatophyta</taxon>
        <taxon>Magnoliopsida</taxon>
        <taxon>eudicotyledons</taxon>
        <taxon>Gunneridae</taxon>
        <taxon>Pentapetalae</taxon>
        <taxon>rosids</taxon>
        <taxon>malvids</taxon>
        <taxon>Brassicales</taxon>
        <taxon>Brassicaceae</taxon>
        <taxon>Brassiceae</taxon>
        <taxon>Brassica</taxon>
    </lineage>
</organism>
<dbReference type="Proteomes" id="UP000824890">
    <property type="component" value="Unassembled WGS sequence"/>
</dbReference>
<proteinExistence type="predicted"/>
<comment type="caution">
    <text evidence="1">The sequence shown here is derived from an EMBL/GenBank/DDBJ whole genome shotgun (WGS) entry which is preliminary data.</text>
</comment>